<organism evidence="3">
    <name type="scientific">Lygus hesperus</name>
    <name type="common">Western plant bug</name>
    <dbReference type="NCBI Taxonomy" id="30085"/>
    <lineage>
        <taxon>Eukaryota</taxon>
        <taxon>Metazoa</taxon>
        <taxon>Ecdysozoa</taxon>
        <taxon>Arthropoda</taxon>
        <taxon>Hexapoda</taxon>
        <taxon>Insecta</taxon>
        <taxon>Pterygota</taxon>
        <taxon>Neoptera</taxon>
        <taxon>Paraneoptera</taxon>
        <taxon>Hemiptera</taxon>
        <taxon>Heteroptera</taxon>
        <taxon>Panheteroptera</taxon>
        <taxon>Cimicomorpha</taxon>
        <taxon>Miridae</taxon>
        <taxon>Mirini</taxon>
        <taxon>Lygus</taxon>
    </lineage>
</organism>
<evidence type="ECO:0000313" key="3">
    <source>
        <dbReference type="EMBL" id="JAG12825.1"/>
    </source>
</evidence>
<feature type="non-terminal residue" evidence="3">
    <location>
        <position position="1"/>
    </location>
</feature>
<protein>
    <submittedName>
        <fullName evidence="3">Uncharacterized protein</fullName>
    </submittedName>
</protein>
<gene>
    <name evidence="3" type="ORF">CM83_19074</name>
</gene>
<feature type="region of interest" description="Disordered" evidence="1">
    <location>
        <begin position="105"/>
        <end position="171"/>
    </location>
</feature>
<feature type="region of interest" description="Disordered" evidence="1">
    <location>
        <begin position="256"/>
        <end position="400"/>
    </location>
</feature>
<dbReference type="EMBL" id="GBHO01030779">
    <property type="protein sequence ID" value="JAG12825.1"/>
    <property type="molecule type" value="Transcribed_RNA"/>
</dbReference>
<feature type="compositionally biased region" description="Basic and acidic residues" evidence="1">
    <location>
        <begin position="325"/>
        <end position="352"/>
    </location>
</feature>
<feature type="compositionally biased region" description="Polar residues" evidence="1">
    <location>
        <begin position="356"/>
        <end position="381"/>
    </location>
</feature>
<sequence>FGMERLFVVWFWVVAMLMSPAQSEKSVYDKVKEYSASSRDVLTAIKSAADALKSAVRKIPVDIPRDMLNHKVLPLISSSGDGARSLHNGHNYKVGAARHAFGHGARSLTDQSTPNESPLSNSNVDSGKNNPSDSVQRKLKHNVDSGQSSPSDSPVGTSTLNSTQKTPVDGARGLHNDYHYFIDAPQKHYFGSRGLSNDHVESDQSHKATHDISGVVSGQKSISDVVSGKKSISGVVSDQKGIPGVVSGQKSISSVVSGQKSAGSTQGTSNLDASQKTPGNGARSLHSSSHYKKHGSRSSFGNGARGLLSEIVESDQSTPSNNLVDHPKLESSKDGPRDDSAVGIHKNIENAARKSVGNTANLSNNNVDSGQSSHVDGSHSISKIDPGQKSSTDASRGLYAPGRLGYADPGLRYIEMSGSSAPADGARSFFNYNVDSALNSPAASPIGVERPGEGARGLYYNNYYMDPYLYSPSRSIVPYQQPPLGRHTGMYFI</sequence>
<feature type="region of interest" description="Disordered" evidence="1">
    <location>
        <begin position="193"/>
        <end position="221"/>
    </location>
</feature>
<evidence type="ECO:0000256" key="1">
    <source>
        <dbReference type="SAM" id="MobiDB-lite"/>
    </source>
</evidence>
<accession>A0A0A9X6W2</accession>
<feature type="signal peptide" evidence="2">
    <location>
        <begin position="1"/>
        <end position="23"/>
    </location>
</feature>
<reference evidence="3" key="1">
    <citation type="journal article" date="2014" name="PLoS ONE">
        <title>Transcriptome-Based Identification of ABC Transporters in the Western Tarnished Plant Bug Lygus hesperus.</title>
        <authorList>
            <person name="Hull J.J."/>
            <person name="Chaney K."/>
            <person name="Geib S.M."/>
            <person name="Fabrick J.A."/>
            <person name="Brent C.S."/>
            <person name="Walsh D."/>
            <person name="Lavine L.C."/>
        </authorList>
    </citation>
    <scope>NUCLEOTIDE SEQUENCE</scope>
</reference>
<reference evidence="3" key="2">
    <citation type="submission" date="2014-07" db="EMBL/GenBank/DDBJ databases">
        <authorList>
            <person name="Hull J."/>
        </authorList>
    </citation>
    <scope>NUCLEOTIDE SEQUENCE</scope>
</reference>
<keyword evidence="2" id="KW-0732">Signal</keyword>
<feature type="compositionally biased region" description="Polar residues" evidence="1">
    <location>
        <begin position="144"/>
        <end position="166"/>
    </location>
</feature>
<feature type="compositionally biased region" description="Polar residues" evidence="1">
    <location>
        <begin position="314"/>
        <end position="323"/>
    </location>
</feature>
<feature type="chain" id="PRO_5002054234" evidence="2">
    <location>
        <begin position="24"/>
        <end position="493"/>
    </location>
</feature>
<feature type="compositionally biased region" description="Polar residues" evidence="1">
    <location>
        <begin position="256"/>
        <end position="278"/>
    </location>
</feature>
<feature type="compositionally biased region" description="Polar residues" evidence="1">
    <location>
        <begin position="108"/>
        <end position="134"/>
    </location>
</feature>
<proteinExistence type="predicted"/>
<feature type="compositionally biased region" description="Basic and acidic residues" evidence="1">
    <location>
        <begin position="196"/>
        <end position="210"/>
    </location>
</feature>
<name>A0A0A9X6W2_LYGHE</name>
<evidence type="ECO:0000256" key="2">
    <source>
        <dbReference type="SAM" id="SignalP"/>
    </source>
</evidence>
<dbReference type="AlphaFoldDB" id="A0A0A9X6W2"/>